<dbReference type="InterPro" id="IPR010989">
    <property type="entry name" value="SNARE"/>
</dbReference>
<dbReference type="InterPro" id="IPR015260">
    <property type="entry name" value="Syntaxin-6/10/61_N"/>
</dbReference>
<dbReference type="SUPFAM" id="SSF58038">
    <property type="entry name" value="SNARE fusion complex"/>
    <property type="match status" value="1"/>
</dbReference>
<feature type="domain" description="Syntaxin 6/10/61 N-terminal" evidence="3">
    <location>
        <begin position="7"/>
        <end position="106"/>
    </location>
</feature>
<dbReference type="Pfam" id="PF09177">
    <property type="entry name" value="STX6_10_61_N"/>
    <property type="match status" value="1"/>
</dbReference>
<evidence type="ECO:0000313" key="4">
    <source>
        <dbReference type="EMBL" id="OII76746.1"/>
    </source>
</evidence>
<dbReference type="AlphaFoldDB" id="A0A1J4MR72"/>
<protein>
    <recommendedName>
        <fullName evidence="3">Syntaxin 6/10/61 N-terminal domain-containing protein</fullName>
    </recommendedName>
</protein>
<evidence type="ECO:0000256" key="2">
    <source>
        <dbReference type="ARBA" id="ARBA00046280"/>
    </source>
</evidence>
<dbReference type="RefSeq" id="XP_067068592.1">
    <property type="nucleotide sequence ID" value="XM_067212995.1"/>
</dbReference>
<dbReference type="Gene3D" id="1.20.58.90">
    <property type="match status" value="1"/>
</dbReference>
<keyword evidence="5" id="KW-1185">Reference proteome</keyword>
<evidence type="ECO:0000256" key="1">
    <source>
        <dbReference type="ARBA" id="ARBA00022927"/>
    </source>
</evidence>
<name>A0A1J4MR72_9CRYT</name>
<keyword evidence="1" id="KW-0813">Transport</keyword>
<proteinExistence type="predicted"/>
<accession>A0A1J4MR72</accession>
<keyword evidence="1" id="KW-0653">Protein transport</keyword>
<comment type="caution">
    <text evidence="4">The sequence shown here is derived from an EMBL/GenBank/DDBJ whole genome shotgun (WGS) entry which is preliminary data.</text>
</comment>
<dbReference type="GO" id="GO:0016020">
    <property type="term" value="C:membrane"/>
    <property type="evidence" value="ECO:0007669"/>
    <property type="project" value="InterPro"/>
</dbReference>
<dbReference type="GO" id="GO:0015031">
    <property type="term" value="P:protein transport"/>
    <property type="evidence" value="ECO:0007669"/>
    <property type="project" value="UniProtKB-KW"/>
</dbReference>
<evidence type="ECO:0000313" key="5">
    <source>
        <dbReference type="Proteomes" id="UP000186804"/>
    </source>
</evidence>
<dbReference type="EMBL" id="LRBS01000052">
    <property type="protein sequence ID" value="OII76746.1"/>
    <property type="molecule type" value="Genomic_DNA"/>
</dbReference>
<dbReference type="CDD" id="cd21442">
    <property type="entry name" value="SNARE_NTD_STX6-like"/>
    <property type="match status" value="1"/>
</dbReference>
<dbReference type="VEuPathDB" id="CryptoDB:cand_027670"/>
<evidence type="ECO:0000259" key="3">
    <source>
        <dbReference type="Pfam" id="PF09177"/>
    </source>
</evidence>
<dbReference type="SUPFAM" id="SSF47661">
    <property type="entry name" value="t-snare proteins"/>
    <property type="match status" value="1"/>
</dbReference>
<dbReference type="GO" id="GO:0012505">
    <property type="term" value="C:endomembrane system"/>
    <property type="evidence" value="ECO:0007669"/>
    <property type="project" value="UniProtKB-SubCell"/>
</dbReference>
<dbReference type="OrthoDB" id="546861at2759"/>
<sequence length="229" mass="27381">MSNLFEDPYNLARGELERNIEKVTKLYEQYKEKVTFVKNYSKNKYLADLYDVIVYELYEIEKTISILESTIKTVRAHPEKFREISEDEIERRVQNIEDYKQIIGEYKLDMKNLQKSAIENEIYTQNKMNMELLFENKPKNLDSEFQFGQIDPNLEHLEVISKNTKRLYNAANIISQELYEQNHLIQDLDNDLDTESKCKMQLQTLNRYKVIILQNNVLICQYITTCLHI</sequence>
<gene>
    <name evidence="4" type="ORF">cand_027670</name>
</gene>
<dbReference type="Proteomes" id="UP000186804">
    <property type="component" value="Unassembled WGS sequence"/>
</dbReference>
<reference evidence="4 5" key="1">
    <citation type="submission" date="2016-10" db="EMBL/GenBank/DDBJ databases">
        <title>Reductive evolution of mitochondrial metabolism and differential evolution of invasion-related proteins in Cryptosporidium.</title>
        <authorList>
            <person name="Liu S."/>
            <person name="Roellig D.M."/>
            <person name="Guo Y."/>
            <person name="Li N."/>
            <person name="Frace M.A."/>
            <person name="Tang K."/>
            <person name="Zhang L."/>
            <person name="Feng Y."/>
            <person name="Xiao L."/>
        </authorList>
    </citation>
    <scope>NUCLEOTIDE SEQUENCE [LARGE SCALE GENOMIC DNA]</scope>
    <source>
        <strain evidence="4">30847</strain>
    </source>
</reference>
<dbReference type="GO" id="GO:0048193">
    <property type="term" value="P:Golgi vesicle transport"/>
    <property type="evidence" value="ECO:0007669"/>
    <property type="project" value="InterPro"/>
</dbReference>
<organism evidence="4 5">
    <name type="scientific">Cryptosporidium andersoni</name>
    <dbReference type="NCBI Taxonomy" id="117008"/>
    <lineage>
        <taxon>Eukaryota</taxon>
        <taxon>Sar</taxon>
        <taxon>Alveolata</taxon>
        <taxon>Apicomplexa</taxon>
        <taxon>Conoidasida</taxon>
        <taxon>Coccidia</taxon>
        <taxon>Eucoccidiorida</taxon>
        <taxon>Eimeriorina</taxon>
        <taxon>Cryptosporidiidae</taxon>
        <taxon>Cryptosporidium</taxon>
    </lineage>
</organism>
<comment type="subcellular location">
    <subcellularLocation>
        <location evidence="2">Endomembrane system</location>
        <topology evidence="2">Single-pass type IV membrane protein</topology>
    </subcellularLocation>
</comment>
<dbReference type="GeneID" id="92366951"/>
<dbReference type="Gene3D" id="1.20.5.110">
    <property type="match status" value="1"/>
</dbReference>